<dbReference type="EMBL" id="MFJM01000012">
    <property type="protein sequence ID" value="OGG18923.1"/>
    <property type="molecule type" value="Genomic_DNA"/>
</dbReference>
<dbReference type="PANTHER" id="PTHR15394">
    <property type="entry name" value="SERINE HYDROLASE RBBP9"/>
    <property type="match status" value="1"/>
</dbReference>
<comment type="caution">
    <text evidence="1">The sequence shown here is derived from an EMBL/GenBank/DDBJ whole genome shotgun (WGS) entry which is preliminary data.</text>
</comment>
<dbReference type="STRING" id="1798383.A3D78_05705"/>
<organism evidence="1 2">
    <name type="scientific">Candidatus Gottesmanbacteria bacterium RIFCSPHIGHO2_02_FULL_39_14</name>
    <dbReference type="NCBI Taxonomy" id="1798383"/>
    <lineage>
        <taxon>Bacteria</taxon>
        <taxon>Candidatus Gottesmaniibacteriota</taxon>
    </lineage>
</organism>
<gene>
    <name evidence="1" type="ORF">A3D78_05705</name>
</gene>
<evidence type="ECO:0000313" key="2">
    <source>
        <dbReference type="Proteomes" id="UP000176253"/>
    </source>
</evidence>
<dbReference type="InterPro" id="IPR010662">
    <property type="entry name" value="RBBP9/YdeN"/>
</dbReference>
<reference evidence="1 2" key="1">
    <citation type="journal article" date="2016" name="Nat. Commun.">
        <title>Thousands of microbial genomes shed light on interconnected biogeochemical processes in an aquifer system.</title>
        <authorList>
            <person name="Anantharaman K."/>
            <person name="Brown C.T."/>
            <person name="Hug L.A."/>
            <person name="Sharon I."/>
            <person name="Castelle C.J."/>
            <person name="Probst A.J."/>
            <person name="Thomas B.C."/>
            <person name="Singh A."/>
            <person name="Wilkins M.J."/>
            <person name="Karaoz U."/>
            <person name="Brodie E.L."/>
            <person name="Williams K.H."/>
            <person name="Hubbard S.S."/>
            <person name="Banfield J.F."/>
        </authorList>
    </citation>
    <scope>NUCLEOTIDE SEQUENCE [LARGE SCALE GENOMIC DNA]</scope>
</reference>
<dbReference type="Proteomes" id="UP000176253">
    <property type="component" value="Unassembled WGS sequence"/>
</dbReference>
<evidence type="ECO:0000313" key="1">
    <source>
        <dbReference type="EMBL" id="OGG18923.1"/>
    </source>
</evidence>
<sequence>MTFVIFHGAFGSPEENWFPQLKENLESLGQKVLAPQFPVDNWETISKNGPQIPPKNQILTNWLKKFEPIYQEIKNNNKLVFIGHSLGPVFILHLVAKYKLKLDCAIFVIPFMTALNRRDLWQFDHVNTSFYKSDFDFDLLKKQIPLSYVLYSDNDPYVDKKYSLEFAQKLDSSTIVIKGGKHLNIEAGFTNFPLVLELYKTRI</sequence>
<protein>
    <submittedName>
        <fullName evidence="1">Uncharacterized protein</fullName>
    </submittedName>
</protein>
<dbReference type="SUPFAM" id="SSF53474">
    <property type="entry name" value="alpha/beta-Hydrolases"/>
    <property type="match status" value="1"/>
</dbReference>
<dbReference type="AlphaFoldDB" id="A0A1F6A2N0"/>
<dbReference type="Pfam" id="PF06821">
    <property type="entry name" value="Ser_hydrolase"/>
    <property type="match status" value="1"/>
</dbReference>
<dbReference type="GO" id="GO:0016787">
    <property type="term" value="F:hydrolase activity"/>
    <property type="evidence" value="ECO:0007669"/>
    <property type="project" value="InterPro"/>
</dbReference>
<proteinExistence type="predicted"/>
<dbReference type="Gene3D" id="3.40.50.1820">
    <property type="entry name" value="alpha/beta hydrolase"/>
    <property type="match status" value="1"/>
</dbReference>
<dbReference type="InterPro" id="IPR029058">
    <property type="entry name" value="AB_hydrolase_fold"/>
</dbReference>
<accession>A0A1F6A2N0</accession>
<dbReference type="PANTHER" id="PTHR15394:SF3">
    <property type="entry name" value="SERINE HYDROLASE RBBP9"/>
    <property type="match status" value="1"/>
</dbReference>
<name>A0A1F6A2N0_9BACT</name>